<sequence length="226" mass="26434">MEFVRNEADAIYHEMVFDAMGPQPEYNEGSMAEETNSKAREFYDLLHATEVHISAKGQNITVLSWVAKMLNTKTLYNMSAANWEMTLSLSRKLLSPEDQEKIPKDFYSAKKMINVLGLGYKKIDVCVNDYFLYYDEQSKNLTACEPRNMAVVRQKDVPRKSLWYLPIILRLQQLYMSKKMTEHMTWHLKCREDANEVIHLAGTEAWKHFDETYTTFAKEPRNVRLG</sequence>
<protein>
    <submittedName>
        <fullName evidence="1">Uncharacterized protein</fullName>
    </submittedName>
</protein>
<evidence type="ECO:0000313" key="1">
    <source>
        <dbReference type="EMBL" id="GKV00614.1"/>
    </source>
</evidence>
<accession>A0AAV5IL62</accession>
<reference evidence="1 2" key="1">
    <citation type="journal article" date="2021" name="Commun. Biol.">
        <title>The genome of Shorea leprosula (Dipterocarpaceae) highlights the ecological relevance of drought in aseasonal tropical rainforests.</title>
        <authorList>
            <person name="Ng K.K.S."/>
            <person name="Kobayashi M.J."/>
            <person name="Fawcett J.A."/>
            <person name="Hatakeyama M."/>
            <person name="Paape T."/>
            <person name="Ng C.H."/>
            <person name="Ang C.C."/>
            <person name="Tnah L.H."/>
            <person name="Lee C.T."/>
            <person name="Nishiyama T."/>
            <person name="Sese J."/>
            <person name="O'Brien M.J."/>
            <person name="Copetti D."/>
            <person name="Mohd Noor M.I."/>
            <person name="Ong R.C."/>
            <person name="Putra M."/>
            <person name="Sireger I.Z."/>
            <person name="Indrioko S."/>
            <person name="Kosugi Y."/>
            <person name="Izuno A."/>
            <person name="Isagi Y."/>
            <person name="Lee S.L."/>
            <person name="Shimizu K.K."/>
        </authorList>
    </citation>
    <scope>NUCLEOTIDE SEQUENCE [LARGE SCALE GENOMIC DNA]</scope>
    <source>
        <strain evidence="1">214</strain>
    </source>
</reference>
<comment type="caution">
    <text evidence="1">The sequence shown here is derived from an EMBL/GenBank/DDBJ whole genome shotgun (WGS) entry which is preliminary data.</text>
</comment>
<dbReference type="PANTHER" id="PTHR10775:SF158">
    <property type="entry name" value="TNP2-LIKE TRANSPOSON PROTEIN"/>
    <property type="match status" value="1"/>
</dbReference>
<dbReference type="Proteomes" id="UP001054252">
    <property type="component" value="Unassembled WGS sequence"/>
</dbReference>
<dbReference type="PANTHER" id="PTHR10775">
    <property type="entry name" value="OS08G0208400 PROTEIN"/>
    <property type="match status" value="1"/>
</dbReference>
<name>A0AAV5IL62_9ROSI</name>
<dbReference type="EMBL" id="BPVZ01000015">
    <property type="protein sequence ID" value="GKV00614.1"/>
    <property type="molecule type" value="Genomic_DNA"/>
</dbReference>
<gene>
    <name evidence="1" type="ORF">SLEP1_g13280</name>
</gene>
<evidence type="ECO:0000313" key="2">
    <source>
        <dbReference type="Proteomes" id="UP001054252"/>
    </source>
</evidence>
<organism evidence="1 2">
    <name type="scientific">Rubroshorea leprosula</name>
    <dbReference type="NCBI Taxonomy" id="152421"/>
    <lineage>
        <taxon>Eukaryota</taxon>
        <taxon>Viridiplantae</taxon>
        <taxon>Streptophyta</taxon>
        <taxon>Embryophyta</taxon>
        <taxon>Tracheophyta</taxon>
        <taxon>Spermatophyta</taxon>
        <taxon>Magnoliopsida</taxon>
        <taxon>eudicotyledons</taxon>
        <taxon>Gunneridae</taxon>
        <taxon>Pentapetalae</taxon>
        <taxon>rosids</taxon>
        <taxon>malvids</taxon>
        <taxon>Malvales</taxon>
        <taxon>Dipterocarpaceae</taxon>
        <taxon>Rubroshorea</taxon>
    </lineage>
</organism>
<dbReference type="AlphaFoldDB" id="A0AAV5IL62"/>
<proteinExistence type="predicted"/>
<keyword evidence="2" id="KW-1185">Reference proteome</keyword>